<dbReference type="Pfam" id="PF08583">
    <property type="entry name" value="Cmc1"/>
    <property type="match status" value="1"/>
</dbReference>
<evidence type="ECO:0000313" key="4">
    <source>
        <dbReference type="EMBL" id="KGK38692.1"/>
    </source>
</evidence>
<dbReference type="InterPro" id="IPR013892">
    <property type="entry name" value="Cyt_c_biogenesis_Cmc1-like"/>
</dbReference>
<dbReference type="HOGENOM" id="CLU_1917335_0_0_1"/>
<comment type="function">
    <text evidence="3">Required for mitochondrial cytochrome c oxidase (COX) assembly and respiration.</text>
</comment>
<comment type="subcellular location">
    <subcellularLocation>
        <location evidence="3">Mitochondrion inner membrane</location>
    </subcellularLocation>
</comment>
<comment type="similarity">
    <text evidence="1 3">Belongs to the CMC family.</text>
</comment>
<protein>
    <recommendedName>
        <fullName evidence="3">COX assembly mitochondrial protein</fullName>
    </recommendedName>
</protein>
<dbReference type="eggNOG" id="ENOG502T13F">
    <property type="taxonomic scope" value="Eukaryota"/>
</dbReference>
<evidence type="ECO:0000256" key="3">
    <source>
        <dbReference type="RuleBase" id="RU364104"/>
    </source>
</evidence>
<gene>
    <name evidence="4" type="ORF">JL09_g2131</name>
</gene>
<keyword evidence="3" id="KW-0999">Mitochondrion inner membrane</keyword>
<dbReference type="Proteomes" id="UP000029867">
    <property type="component" value="Unassembled WGS sequence"/>
</dbReference>
<comment type="caution">
    <text evidence="4">The sequence shown here is derived from an EMBL/GenBank/DDBJ whole genome shotgun (WGS) entry which is preliminary data.</text>
</comment>
<dbReference type="GO" id="GO:0005743">
    <property type="term" value="C:mitochondrial inner membrane"/>
    <property type="evidence" value="ECO:0007669"/>
    <property type="project" value="UniProtKB-SubCell"/>
</dbReference>
<keyword evidence="2" id="KW-1015">Disulfide bond</keyword>
<dbReference type="PROSITE" id="PS51808">
    <property type="entry name" value="CHCH"/>
    <property type="match status" value="1"/>
</dbReference>
<keyword evidence="3" id="KW-0472">Membrane</keyword>
<dbReference type="AlphaFoldDB" id="A0A099P396"/>
<organism evidence="4 5">
    <name type="scientific">Pichia kudriavzevii</name>
    <name type="common">Yeast</name>
    <name type="synonym">Issatchenkia orientalis</name>
    <dbReference type="NCBI Taxonomy" id="4909"/>
    <lineage>
        <taxon>Eukaryota</taxon>
        <taxon>Fungi</taxon>
        <taxon>Dikarya</taxon>
        <taxon>Ascomycota</taxon>
        <taxon>Saccharomycotina</taxon>
        <taxon>Pichiomycetes</taxon>
        <taxon>Pichiales</taxon>
        <taxon>Pichiaceae</taxon>
        <taxon>Pichia</taxon>
    </lineage>
</organism>
<dbReference type="VEuPathDB" id="FungiDB:C5L36_0A04430"/>
<dbReference type="EMBL" id="JQFK01000016">
    <property type="protein sequence ID" value="KGK38692.1"/>
    <property type="molecule type" value="Genomic_DNA"/>
</dbReference>
<reference evidence="5" key="1">
    <citation type="journal article" date="2014" name="Microb. Cell Fact.">
        <title>Exploiting Issatchenkia orientalis SD108 for succinic acid production.</title>
        <authorList>
            <person name="Xiao H."/>
            <person name="Shao Z."/>
            <person name="Jiang Y."/>
            <person name="Dole S."/>
            <person name="Zhao H."/>
        </authorList>
    </citation>
    <scope>NUCLEOTIDE SEQUENCE [LARGE SCALE GENOMIC DNA]</scope>
    <source>
        <strain evidence="5">SD108</strain>
    </source>
</reference>
<sequence>MAIIKGAYYKAQGKLYKHLQQHRFEMGWYDGNSGKTRISGLPSWVLTPAEEKQVLEEYQKEVWRKCDEYVKEFQKCEASAGFGVWFKCKEEGKAMKACVEHHHQYEYVDEIRDAFIKKKMKRAQEVAQSEDK</sequence>
<evidence type="ECO:0000256" key="2">
    <source>
        <dbReference type="ARBA" id="ARBA00023157"/>
    </source>
</evidence>
<keyword evidence="3" id="KW-0496">Mitochondrion</keyword>
<keyword evidence="3" id="KW-0143">Chaperone</keyword>
<evidence type="ECO:0000313" key="5">
    <source>
        <dbReference type="Proteomes" id="UP000029867"/>
    </source>
</evidence>
<accession>A0A099P396</accession>
<name>A0A099P396_PICKU</name>
<evidence type="ECO:0000256" key="1">
    <source>
        <dbReference type="ARBA" id="ARBA00007347"/>
    </source>
</evidence>
<proteinExistence type="inferred from homology"/>